<proteinExistence type="predicted"/>
<dbReference type="Pfam" id="PF03009">
    <property type="entry name" value="GDPD"/>
    <property type="match status" value="1"/>
</dbReference>
<dbReference type="GO" id="GO:0016787">
    <property type="term" value="F:hydrolase activity"/>
    <property type="evidence" value="ECO:0007669"/>
    <property type="project" value="UniProtKB-KW"/>
</dbReference>
<dbReference type="InterPro" id="IPR030395">
    <property type="entry name" value="GP_PDE_dom"/>
</dbReference>
<dbReference type="CDD" id="cd08613">
    <property type="entry name" value="GDPD_GDE4_like_1"/>
    <property type="match status" value="1"/>
</dbReference>
<sequence length="327" mass="35947">MKKAKKRLVYKIAAALAVFVAFVYLNNSSLLSAKRDGGPFLLAHRGVAQTFDLEGVENDTCTAERIHEPEHEYLENTIPSMEAAFRAGADMVELDVKPTKDGQFAVFHDWTLDCRTNVSGTAADYTMAELKNVDIGYGYTADGGKTYPFRGKGVGMMPSLTEVLGRFPEGTFLIHIKSNNAEEGEQLAAALSKLSPERQSRLAVYGGDEPISALKDELPHMRAMSMATMKSCLIPYIALGWSGYMPSACKHTELHIPEKIAPFLWGWPNRFLNRMEQADTLAILVTGDGSGFSGGFDTPEDLERLPSGYTGGIWTNRIERIAPAVRE</sequence>
<comment type="caution">
    <text evidence="2">The sequence shown here is derived from an EMBL/GenBank/DDBJ whole genome shotgun (WGS) entry which is preliminary data.</text>
</comment>
<organism evidence="2 3">
    <name type="scientific">Paenibacillus thailandensis</name>
    <dbReference type="NCBI Taxonomy" id="393250"/>
    <lineage>
        <taxon>Bacteria</taxon>
        <taxon>Bacillati</taxon>
        <taxon>Bacillota</taxon>
        <taxon>Bacilli</taxon>
        <taxon>Bacillales</taxon>
        <taxon>Paenibacillaceae</taxon>
        <taxon>Paenibacillus</taxon>
    </lineage>
</organism>
<dbReference type="PANTHER" id="PTHR43805:SF1">
    <property type="entry name" value="GP-PDE DOMAIN-CONTAINING PROTEIN"/>
    <property type="match status" value="1"/>
</dbReference>
<dbReference type="EC" id="3.1.4.-" evidence="2"/>
<dbReference type="SUPFAM" id="SSF51695">
    <property type="entry name" value="PLC-like phosphodiesterases"/>
    <property type="match status" value="1"/>
</dbReference>
<dbReference type="Proteomes" id="UP001597493">
    <property type="component" value="Unassembled WGS sequence"/>
</dbReference>
<dbReference type="Gene3D" id="3.20.20.190">
    <property type="entry name" value="Phosphatidylinositol (PI) phosphodiesterase"/>
    <property type="match status" value="1"/>
</dbReference>
<keyword evidence="2" id="KW-0378">Hydrolase</keyword>
<dbReference type="EMBL" id="JBHUMY010000016">
    <property type="protein sequence ID" value="MFD2661683.1"/>
    <property type="molecule type" value="Genomic_DNA"/>
</dbReference>
<feature type="domain" description="GP-PDE" evidence="1">
    <location>
        <begin position="39"/>
        <end position="325"/>
    </location>
</feature>
<reference evidence="3" key="1">
    <citation type="journal article" date="2019" name="Int. J. Syst. Evol. Microbiol.">
        <title>The Global Catalogue of Microorganisms (GCM) 10K type strain sequencing project: providing services to taxonomists for standard genome sequencing and annotation.</title>
        <authorList>
            <consortium name="The Broad Institute Genomics Platform"/>
            <consortium name="The Broad Institute Genome Sequencing Center for Infectious Disease"/>
            <person name="Wu L."/>
            <person name="Ma J."/>
        </authorList>
    </citation>
    <scope>NUCLEOTIDE SEQUENCE [LARGE SCALE GENOMIC DNA]</scope>
    <source>
        <strain evidence="3">TISTR 1827</strain>
    </source>
</reference>
<gene>
    <name evidence="2" type="ORF">ACFSW5_15625</name>
</gene>
<evidence type="ECO:0000313" key="2">
    <source>
        <dbReference type="EMBL" id="MFD2661683.1"/>
    </source>
</evidence>
<dbReference type="RefSeq" id="WP_379274853.1">
    <property type="nucleotide sequence ID" value="NZ_JBHUGT010000012.1"/>
</dbReference>
<keyword evidence="3" id="KW-1185">Reference proteome</keyword>
<dbReference type="InterPro" id="IPR017946">
    <property type="entry name" value="PLC-like_Pdiesterase_TIM-brl"/>
</dbReference>
<accession>A0ABW5QZE3</accession>
<name>A0ABW5QZE3_9BACL</name>
<evidence type="ECO:0000259" key="1">
    <source>
        <dbReference type="PROSITE" id="PS51704"/>
    </source>
</evidence>
<dbReference type="PROSITE" id="PS51704">
    <property type="entry name" value="GP_PDE"/>
    <property type="match status" value="1"/>
</dbReference>
<protein>
    <submittedName>
        <fullName evidence="2">Glycerophosphodiester phosphodiesterase family protein</fullName>
        <ecNumber evidence="2">3.1.4.-</ecNumber>
    </submittedName>
</protein>
<evidence type="ECO:0000313" key="3">
    <source>
        <dbReference type="Proteomes" id="UP001597493"/>
    </source>
</evidence>
<dbReference type="PANTHER" id="PTHR43805">
    <property type="entry name" value="GLYCEROPHOSPHORYL DIESTER PHOSPHODIESTERASE"/>
    <property type="match status" value="1"/>
</dbReference>